<name>A0A2H0WRL6_9BACT</name>
<feature type="transmembrane region" description="Helical" evidence="1">
    <location>
        <begin position="350"/>
        <end position="372"/>
    </location>
</feature>
<feature type="transmembrane region" description="Helical" evidence="1">
    <location>
        <begin position="243"/>
        <end position="265"/>
    </location>
</feature>
<keyword evidence="1" id="KW-0472">Membrane</keyword>
<protein>
    <recommendedName>
        <fullName evidence="4">DUF2029 domain-containing protein</fullName>
    </recommendedName>
</protein>
<feature type="transmembrane region" description="Helical" evidence="1">
    <location>
        <begin position="318"/>
        <end position="338"/>
    </location>
</feature>
<comment type="caution">
    <text evidence="2">The sequence shown here is derived from an EMBL/GenBank/DDBJ whole genome shotgun (WGS) entry which is preliminary data.</text>
</comment>
<dbReference type="AlphaFoldDB" id="A0A2H0WRL6"/>
<keyword evidence="1" id="KW-0812">Transmembrane</keyword>
<dbReference type="Proteomes" id="UP000231282">
    <property type="component" value="Unassembled WGS sequence"/>
</dbReference>
<feature type="transmembrane region" description="Helical" evidence="1">
    <location>
        <begin position="177"/>
        <end position="194"/>
    </location>
</feature>
<dbReference type="Pfam" id="PF26314">
    <property type="entry name" value="MptA_B_family"/>
    <property type="match status" value="1"/>
</dbReference>
<accession>A0A2H0WRL6</accession>
<keyword evidence="1" id="KW-1133">Transmembrane helix</keyword>
<proteinExistence type="predicted"/>
<sequence length="382" mass="45484">MLVFSLLILSYFFLFIFSYLWVDFNLSLTHYPFLVNFLDKFQHWGYFNRSLSAKIYLGLLLLLFSIQLYLFFSGFLKKQSLKKLLVLAGAVTLIASLSYPFLSADIFHYLFDAKIIGYYHQNPYLYSPNSFPGDSWLRFTHWVHLPTPYGPTWLLYSLIPFAFSLGKFILNFYGLKLLNGLLFLSAGIFLLRINKNDKNVFAYWFFNPFLIIELLVNSHNDILVIFLFYLSLFLLLKKMQGKFFVFIASVLIKFVHIIFAPVLFLKKKYRRLFFNFLVVFLFFYFAYLLNASGQQFHSWYFSWLFMALPFIGLNNFSWFLIFILEAVILIFKYCPFILTGSWQETSFLTFFRALFIFYGLVFFLPVLQLRLWRSLKSFGKKV</sequence>
<feature type="transmembrane region" description="Helical" evidence="1">
    <location>
        <begin position="84"/>
        <end position="102"/>
    </location>
</feature>
<evidence type="ECO:0000313" key="3">
    <source>
        <dbReference type="Proteomes" id="UP000231282"/>
    </source>
</evidence>
<evidence type="ECO:0000313" key="2">
    <source>
        <dbReference type="EMBL" id="PIS15296.1"/>
    </source>
</evidence>
<feature type="transmembrane region" description="Helical" evidence="1">
    <location>
        <begin position="272"/>
        <end position="290"/>
    </location>
</feature>
<feature type="transmembrane region" description="Helical" evidence="1">
    <location>
        <begin position="296"/>
        <end position="313"/>
    </location>
</feature>
<evidence type="ECO:0008006" key="4">
    <source>
        <dbReference type="Google" id="ProtNLM"/>
    </source>
</evidence>
<feature type="transmembrane region" description="Helical" evidence="1">
    <location>
        <begin position="53"/>
        <end position="72"/>
    </location>
</feature>
<gene>
    <name evidence="2" type="ORF">COT63_00745</name>
</gene>
<feature type="transmembrane region" description="Helical" evidence="1">
    <location>
        <begin position="221"/>
        <end position="237"/>
    </location>
</feature>
<feature type="transmembrane region" description="Helical" evidence="1">
    <location>
        <begin position="12"/>
        <end position="33"/>
    </location>
</feature>
<organism evidence="2 3">
    <name type="scientific">Candidatus Shapirobacteria bacterium CG09_land_8_20_14_0_10_38_17</name>
    <dbReference type="NCBI Taxonomy" id="1974884"/>
    <lineage>
        <taxon>Bacteria</taxon>
        <taxon>Candidatus Shapironibacteriota</taxon>
    </lineage>
</organism>
<dbReference type="EMBL" id="PEZH01000012">
    <property type="protein sequence ID" value="PIS15296.1"/>
    <property type="molecule type" value="Genomic_DNA"/>
</dbReference>
<reference evidence="3" key="1">
    <citation type="submission" date="2017-09" db="EMBL/GenBank/DDBJ databases">
        <title>Depth-based differentiation of microbial function through sediment-hosted aquifers and enrichment of novel symbionts in the deep terrestrial subsurface.</title>
        <authorList>
            <person name="Probst A.J."/>
            <person name="Ladd B."/>
            <person name="Jarett J.K."/>
            <person name="Geller-Mcgrath D.E."/>
            <person name="Sieber C.M.K."/>
            <person name="Emerson J.B."/>
            <person name="Anantharaman K."/>
            <person name="Thomas B.C."/>
            <person name="Malmstrom R."/>
            <person name="Stieglmeier M."/>
            <person name="Klingl A."/>
            <person name="Woyke T."/>
            <person name="Ryan C.M."/>
            <person name="Banfield J.F."/>
        </authorList>
    </citation>
    <scope>NUCLEOTIDE SEQUENCE [LARGE SCALE GENOMIC DNA]</scope>
</reference>
<evidence type="ECO:0000256" key="1">
    <source>
        <dbReference type="SAM" id="Phobius"/>
    </source>
</evidence>